<evidence type="ECO:0000313" key="2">
    <source>
        <dbReference type="Proteomes" id="UP000229526"/>
    </source>
</evidence>
<accession>A0A2H0UL92</accession>
<protein>
    <submittedName>
        <fullName evidence="1">Uncharacterized protein</fullName>
    </submittedName>
</protein>
<evidence type="ECO:0000313" key="1">
    <source>
        <dbReference type="EMBL" id="PIR87182.1"/>
    </source>
</evidence>
<proteinExistence type="predicted"/>
<organism evidence="1 2">
    <name type="scientific">Candidatus Harrisonbacteria bacterium CG10_big_fil_rev_8_21_14_0_10_49_15</name>
    <dbReference type="NCBI Taxonomy" id="1974587"/>
    <lineage>
        <taxon>Bacteria</taxon>
        <taxon>Candidatus Harrisoniibacteriota</taxon>
    </lineage>
</organism>
<sequence>MNGDELIKQADIQKIAKEGSDIYNHIKVQYDPEHRGKFLAIEIQSKNAYLGNSSAEAVALARSKHPDTVFYVAKIGYDVAETLAQSFAPSSH</sequence>
<reference evidence="2" key="1">
    <citation type="submission" date="2017-09" db="EMBL/GenBank/DDBJ databases">
        <title>Depth-based differentiation of microbial function through sediment-hosted aquifers and enrichment of novel symbionts in the deep terrestrial subsurface.</title>
        <authorList>
            <person name="Probst A.J."/>
            <person name="Ladd B."/>
            <person name="Jarett J.K."/>
            <person name="Geller-Mcgrath D.E."/>
            <person name="Sieber C.M.K."/>
            <person name="Emerson J.B."/>
            <person name="Anantharaman K."/>
            <person name="Thomas B.C."/>
            <person name="Malmstrom R."/>
            <person name="Stieglmeier M."/>
            <person name="Klingl A."/>
            <person name="Woyke T."/>
            <person name="Ryan C.M."/>
            <person name="Banfield J.F."/>
        </authorList>
    </citation>
    <scope>NUCLEOTIDE SEQUENCE [LARGE SCALE GENOMIC DNA]</scope>
</reference>
<dbReference type="Proteomes" id="UP000229526">
    <property type="component" value="Unassembled WGS sequence"/>
</dbReference>
<dbReference type="EMBL" id="PFBD01000017">
    <property type="protein sequence ID" value="PIR87182.1"/>
    <property type="molecule type" value="Genomic_DNA"/>
</dbReference>
<comment type="caution">
    <text evidence="1">The sequence shown here is derived from an EMBL/GenBank/DDBJ whole genome shotgun (WGS) entry which is preliminary data.</text>
</comment>
<dbReference type="AlphaFoldDB" id="A0A2H0UL92"/>
<name>A0A2H0UL92_9BACT</name>
<gene>
    <name evidence="1" type="ORF">COU11_01750</name>
</gene>